<organism evidence="1">
    <name type="scientific">Anguilla anguilla</name>
    <name type="common">European freshwater eel</name>
    <name type="synonym">Muraena anguilla</name>
    <dbReference type="NCBI Taxonomy" id="7936"/>
    <lineage>
        <taxon>Eukaryota</taxon>
        <taxon>Metazoa</taxon>
        <taxon>Chordata</taxon>
        <taxon>Craniata</taxon>
        <taxon>Vertebrata</taxon>
        <taxon>Euteleostomi</taxon>
        <taxon>Actinopterygii</taxon>
        <taxon>Neopterygii</taxon>
        <taxon>Teleostei</taxon>
        <taxon>Anguilliformes</taxon>
        <taxon>Anguillidae</taxon>
        <taxon>Anguilla</taxon>
    </lineage>
</organism>
<protein>
    <submittedName>
        <fullName evidence="1">Uncharacterized protein</fullName>
    </submittedName>
</protein>
<name>A0A0E9TBK1_ANGAN</name>
<proteinExistence type="predicted"/>
<evidence type="ECO:0000313" key="1">
    <source>
        <dbReference type="EMBL" id="JAH50103.1"/>
    </source>
</evidence>
<accession>A0A0E9TBK1</accession>
<dbReference type="EMBL" id="GBXM01058474">
    <property type="protein sequence ID" value="JAH50103.1"/>
    <property type="molecule type" value="Transcribed_RNA"/>
</dbReference>
<reference evidence="1" key="1">
    <citation type="submission" date="2014-11" db="EMBL/GenBank/DDBJ databases">
        <authorList>
            <person name="Amaro Gonzalez C."/>
        </authorList>
    </citation>
    <scope>NUCLEOTIDE SEQUENCE</scope>
</reference>
<reference evidence="1" key="2">
    <citation type="journal article" date="2015" name="Fish Shellfish Immunol.">
        <title>Early steps in the European eel (Anguilla anguilla)-Vibrio vulnificus interaction in the gills: Role of the RtxA13 toxin.</title>
        <authorList>
            <person name="Callol A."/>
            <person name="Pajuelo D."/>
            <person name="Ebbesson L."/>
            <person name="Teles M."/>
            <person name="MacKenzie S."/>
            <person name="Amaro C."/>
        </authorList>
    </citation>
    <scope>NUCLEOTIDE SEQUENCE</scope>
</reference>
<dbReference type="AlphaFoldDB" id="A0A0E9TBK1"/>
<sequence length="24" mass="3026">MGQIEISTRTHHIMENYYYYYSIL</sequence>